<evidence type="ECO:0000313" key="2">
    <source>
        <dbReference type="EMBL" id="OGM63553.1"/>
    </source>
</evidence>
<dbReference type="Proteomes" id="UP000177082">
    <property type="component" value="Unassembled WGS sequence"/>
</dbReference>
<organism evidence="2 3">
    <name type="scientific">Candidatus Woesebacteria bacterium RIFCSPLOWO2_01_FULL_39_21</name>
    <dbReference type="NCBI Taxonomy" id="1802519"/>
    <lineage>
        <taxon>Bacteria</taxon>
        <taxon>Candidatus Woeseibacteriota</taxon>
    </lineage>
</organism>
<name>A0A1F8BHP2_9BACT</name>
<dbReference type="AlphaFoldDB" id="A0A1F8BHP2"/>
<dbReference type="SUPFAM" id="SSF51735">
    <property type="entry name" value="NAD(P)-binding Rossmann-fold domains"/>
    <property type="match status" value="1"/>
</dbReference>
<dbReference type="PANTHER" id="PTHR43000">
    <property type="entry name" value="DTDP-D-GLUCOSE 4,6-DEHYDRATASE-RELATED"/>
    <property type="match status" value="1"/>
</dbReference>
<protein>
    <submittedName>
        <fullName evidence="2">CDP-paratose 2-epimerase</fullName>
    </submittedName>
</protein>
<feature type="domain" description="NAD(P)-binding" evidence="1">
    <location>
        <begin position="7"/>
        <end position="329"/>
    </location>
</feature>
<dbReference type="Pfam" id="PF16363">
    <property type="entry name" value="GDP_Man_Dehyd"/>
    <property type="match status" value="1"/>
</dbReference>
<dbReference type="Gene3D" id="3.40.50.720">
    <property type="entry name" value="NAD(P)-binding Rossmann-like Domain"/>
    <property type="match status" value="1"/>
</dbReference>
<accession>A0A1F8BHP2</accession>
<gene>
    <name evidence="2" type="ORF">A2961_01135</name>
</gene>
<dbReference type="EMBL" id="MGHF01000014">
    <property type="protein sequence ID" value="OGM63553.1"/>
    <property type="molecule type" value="Genomic_DNA"/>
</dbReference>
<reference evidence="2 3" key="1">
    <citation type="journal article" date="2016" name="Nat. Commun.">
        <title>Thousands of microbial genomes shed light on interconnected biogeochemical processes in an aquifer system.</title>
        <authorList>
            <person name="Anantharaman K."/>
            <person name="Brown C.T."/>
            <person name="Hug L.A."/>
            <person name="Sharon I."/>
            <person name="Castelle C.J."/>
            <person name="Probst A.J."/>
            <person name="Thomas B.C."/>
            <person name="Singh A."/>
            <person name="Wilkins M.J."/>
            <person name="Karaoz U."/>
            <person name="Brodie E.L."/>
            <person name="Williams K.H."/>
            <person name="Hubbard S.S."/>
            <person name="Banfield J.F."/>
        </authorList>
    </citation>
    <scope>NUCLEOTIDE SEQUENCE [LARGE SCALE GENOMIC DNA]</scope>
</reference>
<evidence type="ECO:0000259" key="1">
    <source>
        <dbReference type="Pfam" id="PF16363"/>
    </source>
</evidence>
<proteinExistence type="predicted"/>
<dbReference type="InterPro" id="IPR016040">
    <property type="entry name" value="NAD(P)-bd_dom"/>
</dbReference>
<dbReference type="InterPro" id="IPR036291">
    <property type="entry name" value="NAD(P)-bd_dom_sf"/>
</dbReference>
<sequence>MSKKRIFITGGAGFIGSNSAEYFASKDWKVTVFDNFSRNGSVENAKFLKNLKRNIKIVKGDIRRDRRLLDKEIARTDAVLHLAAQVAVTTSITNPREDFETNVLGTFNVLESIRNSKNRPPIIYSSTNKVYGAMEELRVKRVKKRYIYVDYPFGISEKFPLDFHSPYGCSKGAADQYVRDYARIYGLKTVVFRQSCIYGPRQFGVEDQGWLAWFIIAVVTKTPITIYGDGRQVRDVLFIDDLVRAYELAFSNKEALKGEIFNVGGGLTFAISVWSEFGSILEDYFGKKINVNFAEWRLGDQKIYISDIRKIKKLLGWKPQISPKDGISMFCKWVENNKELFK</sequence>
<dbReference type="STRING" id="1802519.A2961_01135"/>
<comment type="caution">
    <text evidence="2">The sequence shown here is derived from an EMBL/GenBank/DDBJ whole genome shotgun (WGS) entry which is preliminary data.</text>
</comment>
<evidence type="ECO:0000313" key="3">
    <source>
        <dbReference type="Proteomes" id="UP000177082"/>
    </source>
</evidence>